<reference evidence="1" key="1">
    <citation type="submission" date="2021-10" db="EMBL/GenBank/DDBJ databases">
        <title>Collection of gut derived symbiotic bacterial strains cultured from healthy donors.</title>
        <authorList>
            <person name="Lin H."/>
            <person name="Littmann E."/>
            <person name="Claire K."/>
            <person name="Pamer E."/>
        </authorList>
    </citation>
    <scope>NUCLEOTIDE SEQUENCE</scope>
    <source>
        <strain evidence="1">MSK.23.4</strain>
    </source>
</reference>
<dbReference type="EMBL" id="JAJBNC010000001">
    <property type="protein sequence ID" value="MCB5492277.1"/>
    <property type="molecule type" value="Genomic_DNA"/>
</dbReference>
<dbReference type="RefSeq" id="WP_173878340.1">
    <property type="nucleotide sequence ID" value="NZ_JAAIMT010000001.1"/>
</dbReference>
<comment type="caution">
    <text evidence="1">The sequence shown here is derived from an EMBL/GenBank/DDBJ whole genome shotgun (WGS) entry which is preliminary data.</text>
</comment>
<proteinExistence type="predicted"/>
<dbReference type="AlphaFoldDB" id="A0AAJ1EPH6"/>
<gene>
    <name evidence="1" type="ORF">LIQ10_00775</name>
</gene>
<dbReference type="Proteomes" id="UP001297422">
    <property type="component" value="Unassembled WGS sequence"/>
</dbReference>
<evidence type="ECO:0000313" key="2">
    <source>
        <dbReference type="Proteomes" id="UP001297422"/>
    </source>
</evidence>
<accession>A0AAJ1EPH6</accession>
<protein>
    <submittedName>
        <fullName evidence="1">Uncharacterized protein</fullName>
    </submittedName>
</protein>
<sequence>MLIVSQNKEKVLWFGRTFNALEYSEQVDHKGKKETVRHTICISDGCLEEIAEYQTKERCLQVLKDFCGVYENECYTVEFFDIAAQATRPAMYKRNIVYEFPAE</sequence>
<evidence type="ECO:0000313" key="1">
    <source>
        <dbReference type="EMBL" id="MCB5492277.1"/>
    </source>
</evidence>
<name>A0AAJ1EPH6_MEDGN</name>
<organism evidence="1 2">
    <name type="scientific">Mediterraneibacter gnavus</name>
    <name type="common">Ruminococcus gnavus</name>
    <dbReference type="NCBI Taxonomy" id="33038"/>
    <lineage>
        <taxon>Bacteria</taxon>
        <taxon>Bacillati</taxon>
        <taxon>Bacillota</taxon>
        <taxon>Clostridia</taxon>
        <taxon>Lachnospirales</taxon>
        <taxon>Lachnospiraceae</taxon>
        <taxon>Mediterraneibacter</taxon>
    </lineage>
</organism>